<dbReference type="OrthoDB" id="3024057at2759"/>
<dbReference type="Proteomes" id="UP000054477">
    <property type="component" value="Unassembled WGS sequence"/>
</dbReference>
<accession>A0A0C9WMH9</accession>
<evidence type="ECO:0000313" key="1">
    <source>
        <dbReference type="EMBL" id="KIJ91135.1"/>
    </source>
</evidence>
<gene>
    <name evidence="1" type="ORF">K443DRAFT_115487</name>
</gene>
<proteinExistence type="predicted"/>
<name>A0A0C9WMH9_9AGAR</name>
<dbReference type="AlphaFoldDB" id="A0A0C9WMH9"/>
<reference evidence="1 2" key="1">
    <citation type="submission" date="2014-04" db="EMBL/GenBank/DDBJ databases">
        <authorList>
            <consortium name="DOE Joint Genome Institute"/>
            <person name="Kuo A."/>
            <person name="Kohler A."/>
            <person name="Nagy L.G."/>
            <person name="Floudas D."/>
            <person name="Copeland A."/>
            <person name="Barry K.W."/>
            <person name="Cichocki N."/>
            <person name="Veneault-Fourrey C."/>
            <person name="LaButti K."/>
            <person name="Lindquist E.A."/>
            <person name="Lipzen A."/>
            <person name="Lundell T."/>
            <person name="Morin E."/>
            <person name="Murat C."/>
            <person name="Sun H."/>
            <person name="Tunlid A."/>
            <person name="Henrissat B."/>
            <person name="Grigoriev I.V."/>
            <person name="Hibbett D.S."/>
            <person name="Martin F."/>
            <person name="Nordberg H.P."/>
            <person name="Cantor M.N."/>
            <person name="Hua S.X."/>
        </authorList>
    </citation>
    <scope>NUCLEOTIDE SEQUENCE [LARGE SCALE GENOMIC DNA]</scope>
    <source>
        <strain evidence="1 2">LaAM-08-1</strain>
    </source>
</reference>
<sequence length="292" mass="32363">MLPNNPDPEKPLRCIECLHGPSLHCGPMAEEKEDSVDDILRSLMKKPKSGNQSQAFKDAHQESEAGLTKKFKESAGIGKAKQKGKGKARLANKSSATFKVLVIIVNPEGVYYDSNGNVQLVEDRVPDKIAIQLAVKEGLAHQDDNGTELQMDWSYEEVNDAFREFFPEIFDYLDSKLDDRSDSDEDAVAVLPAWLLCLPSKTPKGRRLMIVPNFAPTGNTLYFNKGTSKAGYSESFIFIATRDPLPDSLLRSLRGGQNIPFQRSRDKSRDKCKGSSTSLCAGLVTDSQCRCR</sequence>
<organism evidence="1 2">
    <name type="scientific">Laccaria amethystina LaAM-08-1</name>
    <dbReference type="NCBI Taxonomy" id="1095629"/>
    <lineage>
        <taxon>Eukaryota</taxon>
        <taxon>Fungi</taxon>
        <taxon>Dikarya</taxon>
        <taxon>Basidiomycota</taxon>
        <taxon>Agaricomycotina</taxon>
        <taxon>Agaricomycetes</taxon>
        <taxon>Agaricomycetidae</taxon>
        <taxon>Agaricales</taxon>
        <taxon>Agaricineae</taxon>
        <taxon>Hydnangiaceae</taxon>
        <taxon>Laccaria</taxon>
    </lineage>
</organism>
<dbReference type="HOGENOM" id="CLU_953357_0_0_1"/>
<reference evidence="2" key="2">
    <citation type="submission" date="2015-01" db="EMBL/GenBank/DDBJ databases">
        <title>Evolutionary Origins and Diversification of the Mycorrhizal Mutualists.</title>
        <authorList>
            <consortium name="DOE Joint Genome Institute"/>
            <consortium name="Mycorrhizal Genomics Consortium"/>
            <person name="Kohler A."/>
            <person name="Kuo A."/>
            <person name="Nagy L.G."/>
            <person name="Floudas D."/>
            <person name="Copeland A."/>
            <person name="Barry K.W."/>
            <person name="Cichocki N."/>
            <person name="Veneault-Fourrey C."/>
            <person name="LaButti K."/>
            <person name="Lindquist E.A."/>
            <person name="Lipzen A."/>
            <person name="Lundell T."/>
            <person name="Morin E."/>
            <person name="Murat C."/>
            <person name="Riley R."/>
            <person name="Ohm R."/>
            <person name="Sun H."/>
            <person name="Tunlid A."/>
            <person name="Henrissat B."/>
            <person name="Grigoriev I.V."/>
            <person name="Hibbett D.S."/>
            <person name="Martin F."/>
        </authorList>
    </citation>
    <scope>NUCLEOTIDE SEQUENCE [LARGE SCALE GENOMIC DNA]</scope>
    <source>
        <strain evidence="2">LaAM-08-1</strain>
    </source>
</reference>
<evidence type="ECO:0000313" key="2">
    <source>
        <dbReference type="Proteomes" id="UP000054477"/>
    </source>
</evidence>
<dbReference type="EMBL" id="KN839049">
    <property type="protein sequence ID" value="KIJ91135.1"/>
    <property type="molecule type" value="Genomic_DNA"/>
</dbReference>
<keyword evidence="2" id="KW-1185">Reference proteome</keyword>
<protein>
    <submittedName>
        <fullName evidence="1">Uncharacterized protein</fullName>
    </submittedName>
</protein>